<evidence type="ECO:0000313" key="2">
    <source>
        <dbReference type="EnsemblPlants" id="TuG1812G0600002178.01.T01.cds435341"/>
    </source>
</evidence>
<keyword evidence="3" id="KW-1185">Reference proteome</keyword>
<name>A0A8R7URL0_TRIUA</name>
<reference evidence="2" key="2">
    <citation type="submission" date="2018-03" db="EMBL/GenBank/DDBJ databases">
        <title>The Triticum urartu genome reveals the dynamic nature of wheat genome evolution.</title>
        <authorList>
            <person name="Ling H."/>
            <person name="Ma B."/>
            <person name="Shi X."/>
            <person name="Liu H."/>
            <person name="Dong L."/>
            <person name="Sun H."/>
            <person name="Cao Y."/>
            <person name="Gao Q."/>
            <person name="Zheng S."/>
            <person name="Li Y."/>
            <person name="Yu Y."/>
            <person name="Du H."/>
            <person name="Qi M."/>
            <person name="Li Y."/>
            <person name="Yu H."/>
            <person name="Cui Y."/>
            <person name="Wang N."/>
            <person name="Chen C."/>
            <person name="Wu H."/>
            <person name="Zhao Y."/>
            <person name="Zhang J."/>
            <person name="Li Y."/>
            <person name="Zhou W."/>
            <person name="Zhang B."/>
            <person name="Hu W."/>
            <person name="Eijk M."/>
            <person name="Tang J."/>
            <person name="Witsenboer H."/>
            <person name="Zhao S."/>
            <person name="Li Z."/>
            <person name="Zhang A."/>
            <person name="Wang D."/>
            <person name="Liang C."/>
        </authorList>
    </citation>
    <scope>NUCLEOTIDE SEQUENCE [LARGE SCALE GENOMIC DNA]</scope>
    <source>
        <strain evidence="2">cv. G1812</strain>
    </source>
</reference>
<feature type="region of interest" description="Disordered" evidence="1">
    <location>
        <begin position="1"/>
        <end position="22"/>
    </location>
</feature>
<sequence length="22" mass="2303">MSRFSSWSLGSGEEENGSVVTG</sequence>
<reference evidence="3" key="1">
    <citation type="journal article" date="2013" name="Nature">
        <title>Draft genome of the wheat A-genome progenitor Triticum urartu.</title>
        <authorList>
            <person name="Ling H.Q."/>
            <person name="Zhao S."/>
            <person name="Liu D."/>
            <person name="Wang J."/>
            <person name="Sun H."/>
            <person name="Zhang C."/>
            <person name="Fan H."/>
            <person name="Li D."/>
            <person name="Dong L."/>
            <person name="Tao Y."/>
            <person name="Gao C."/>
            <person name="Wu H."/>
            <person name="Li Y."/>
            <person name="Cui Y."/>
            <person name="Guo X."/>
            <person name="Zheng S."/>
            <person name="Wang B."/>
            <person name="Yu K."/>
            <person name="Liang Q."/>
            <person name="Yang W."/>
            <person name="Lou X."/>
            <person name="Chen J."/>
            <person name="Feng M."/>
            <person name="Jian J."/>
            <person name="Zhang X."/>
            <person name="Luo G."/>
            <person name="Jiang Y."/>
            <person name="Liu J."/>
            <person name="Wang Z."/>
            <person name="Sha Y."/>
            <person name="Zhang B."/>
            <person name="Wu H."/>
            <person name="Tang D."/>
            <person name="Shen Q."/>
            <person name="Xue P."/>
            <person name="Zou S."/>
            <person name="Wang X."/>
            <person name="Liu X."/>
            <person name="Wang F."/>
            <person name="Yang Y."/>
            <person name="An X."/>
            <person name="Dong Z."/>
            <person name="Zhang K."/>
            <person name="Zhang X."/>
            <person name="Luo M.C."/>
            <person name="Dvorak J."/>
            <person name="Tong Y."/>
            <person name="Wang J."/>
            <person name="Yang H."/>
            <person name="Li Z."/>
            <person name="Wang D."/>
            <person name="Zhang A."/>
            <person name="Wang J."/>
        </authorList>
    </citation>
    <scope>NUCLEOTIDE SEQUENCE</scope>
    <source>
        <strain evidence="3">cv. G1812</strain>
    </source>
</reference>
<protein>
    <submittedName>
        <fullName evidence="2">Uncharacterized protein</fullName>
    </submittedName>
</protein>
<dbReference type="AlphaFoldDB" id="A0A8R7URL0"/>
<reference evidence="2" key="3">
    <citation type="submission" date="2022-06" db="UniProtKB">
        <authorList>
            <consortium name="EnsemblPlants"/>
        </authorList>
    </citation>
    <scope>IDENTIFICATION</scope>
</reference>
<organism evidence="2 3">
    <name type="scientific">Triticum urartu</name>
    <name type="common">Red wild einkorn</name>
    <name type="synonym">Crithodium urartu</name>
    <dbReference type="NCBI Taxonomy" id="4572"/>
    <lineage>
        <taxon>Eukaryota</taxon>
        <taxon>Viridiplantae</taxon>
        <taxon>Streptophyta</taxon>
        <taxon>Embryophyta</taxon>
        <taxon>Tracheophyta</taxon>
        <taxon>Spermatophyta</taxon>
        <taxon>Magnoliopsida</taxon>
        <taxon>Liliopsida</taxon>
        <taxon>Poales</taxon>
        <taxon>Poaceae</taxon>
        <taxon>BOP clade</taxon>
        <taxon>Pooideae</taxon>
        <taxon>Triticodae</taxon>
        <taxon>Triticeae</taxon>
        <taxon>Triticinae</taxon>
        <taxon>Triticum</taxon>
    </lineage>
</organism>
<dbReference type="Proteomes" id="UP000015106">
    <property type="component" value="Chromosome 6"/>
</dbReference>
<accession>A0A8R7URL0</accession>
<proteinExistence type="predicted"/>
<dbReference type="Gramene" id="TuG1812G0600002178.01.T01">
    <property type="protein sequence ID" value="TuG1812G0600002178.01.T01.cds435341"/>
    <property type="gene ID" value="TuG1812G0600002178.01"/>
</dbReference>
<evidence type="ECO:0000256" key="1">
    <source>
        <dbReference type="SAM" id="MobiDB-lite"/>
    </source>
</evidence>
<evidence type="ECO:0000313" key="3">
    <source>
        <dbReference type="Proteomes" id="UP000015106"/>
    </source>
</evidence>
<dbReference type="EnsemblPlants" id="TuG1812G0600002178.01.T01">
    <property type="protein sequence ID" value="TuG1812G0600002178.01.T01.cds435341"/>
    <property type="gene ID" value="TuG1812G0600002178.01"/>
</dbReference>